<reference evidence="4" key="2">
    <citation type="submission" date="2020-04" db="EMBL/GenBank/DDBJ databases">
        <authorList>
            <consortium name="NCBI Genome Project"/>
        </authorList>
    </citation>
    <scope>NUCLEOTIDE SEQUENCE</scope>
    <source>
        <strain evidence="4">CBS 781.70</strain>
    </source>
</reference>
<keyword evidence="3" id="KW-1185">Reference proteome</keyword>
<dbReference type="Proteomes" id="UP000504638">
    <property type="component" value="Unplaced"/>
</dbReference>
<dbReference type="CDD" id="cd16841">
    <property type="entry name" value="RraA_family"/>
    <property type="match status" value="1"/>
</dbReference>
<dbReference type="EMBL" id="ML975154">
    <property type="protein sequence ID" value="KAF1813829.1"/>
    <property type="molecule type" value="Genomic_DNA"/>
</dbReference>
<dbReference type="Pfam" id="PF03737">
    <property type="entry name" value="RraA-like"/>
    <property type="match status" value="1"/>
</dbReference>
<sequence>VCDALLKLQVVGAGYLPDITPISPSTPHPPTRTVAPASTVLLVPKSSPSFPSPSPLTSLLDQTLSLSLPTIPQGTPYADLTNAGSIVVISQPGGQKCAVLGGIMAARMRKLGAAGALVDGRVRDLGVLGSLGMPVWSKATSSIGMAAEAKAWATDVTVHIGGVDVSPGDLIMLDPEENAAVAIPAGRLDEVLELIPKLVAADEKVMKDVEEGVEVKEAFARHRS</sequence>
<keyword evidence="1" id="KW-0479">Metal-binding</keyword>
<gene>
    <name evidence="2 4" type="ORF">P152DRAFT_394081</name>
</gene>
<feature type="binding site" evidence="1">
    <location>
        <position position="124"/>
    </location>
    <ligand>
        <name>Mg(2+)</name>
        <dbReference type="ChEBI" id="CHEBI:18420"/>
    </ligand>
</feature>
<dbReference type="GeneID" id="54416806"/>
<dbReference type="PANTHER" id="PTHR33254:SF4">
    <property type="entry name" value="4-HYDROXY-4-METHYL-2-OXOGLUTARATE ALDOLASE 3-RELATED"/>
    <property type="match status" value="1"/>
</dbReference>
<dbReference type="GO" id="GO:0046872">
    <property type="term" value="F:metal ion binding"/>
    <property type="evidence" value="ECO:0007669"/>
    <property type="project" value="UniProtKB-KW"/>
</dbReference>
<dbReference type="GO" id="GO:0047443">
    <property type="term" value="F:4-hydroxy-4-methyl-2-oxoglutarate aldolase activity"/>
    <property type="evidence" value="ECO:0007669"/>
    <property type="project" value="TreeGrafter"/>
</dbReference>
<name>A0A6G1G7K7_9PEZI</name>
<organism evidence="2">
    <name type="scientific">Eremomyces bilateralis CBS 781.70</name>
    <dbReference type="NCBI Taxonomy" id="1392243"/>
    <lineage>
        <taxon>Eukaryota</taxon>
        <taxon>Fungi</taxon>
        <taxon>Dikarya</taxon>
        <taxon>Ascomycota</taxon>
        <taxon>Pezizomycotina</taxon>
        <taxon>Dothideomycetes</taxon>
        <taxon>Dothideomycetes incertae sedis</taxon>
        <taxon>Eremomycetales</taxon>
        <taxon>Eremomycetaceae</taxon>
        <taxon>Eremomyces</taxon>
    </lineage>
</organism>
<evidence type="ECO:0000313" key="3">
    <source>
        <dbReference type="Proteomes" id="UP000504638"/>
    </source>
</evidence>
<keyword evidence="1" id="KW-0460">Magnesium</keyword>
<dbReference type="PANTHER" id="PTHR33254">
    <property type="entry name" value="4-HYDROXY-4-METHYL-2-OXOGLUTARATE ALDOLASE 3-RELATED"/>
    <property type="match status" value="1"/>
</dbReference>
<dbReference type="GO" id="GO:0008948">
    <property type="term" value="F:oxaloacetate decarboxylase activity"/>
    <property type="evidence" value="ECO:0007669"/>
    <property type="project" value="TreeGrafter"/>
</dbReference>
<dbReference type="Gene3D" id="3.50.30.40">
    <property type="entry name" value="Ribonuclease E inhibitor RraA/RraA-like"/>
    <property type="match status" value="1"/>
</dbReference>
<evidence type="ECO:0000313" key="4">
    <source>
        <dbReference type="RefSeq" id="XP_033535460.1"/>
    </source>
</evidence>
<comment type="cofactor">
    <cofactor evidence="1">
        <name>Mg(2+)</name>
        <dbReference type="ChEBI" id="CHEBI:18420"/>
    </cofactor>
</comment>
<feature type="binding site" evidence="1">
    <location>
        <position position="123"/>
    </location>
    <ligand>
        <name>substrate</name>
    </ligand>
</feature>
<accession>A0A6G1G7K7</accession>
<feature type="binding site" evidence="1">
    <location>
        <begin position="101"/>
        <end position="104"/>
    </location>
    <ligand>
        <name>substrate</name>
    </ligand>
</feature>
<protein>
    <submittedName>
        <fullName evidence="2 4">DlpA domain-containing protein</fullName>
    </submittedName>
</protein>
<dbReference type="InterPro" id="IPR005493">
    <property type="entry name" value="RraA/RraA-like"/>
</dbReference>
<dbReference type="OrthoDB" id="1476984at2759"/>
<reference evidence="4" key="3">
    <citation type="submission" date="2025-04" db="UniProtKB">
        <authorList>
            <consortium name="RefSeq"/>
        </authorList>
    </citation>
    <scope>IDENTIFICATION</scope>
    <source>
        <strain evidence="4">CBS 781.70</strain>
    </source>
</reference>
<reference evidence="2 4" key="1">
    <citation type="submission" date="2020-01" db="EMBL/GenBank/DDBJ databases">
        <authorList>
            <consortium name="DOE Joint Genome Institute"/>
            <person name="Haridas S."/>
            <person name="Albert R."/>
            <person name="Binder M."/>
            <person name="Bloem J."/>
            <person name="Labutti K."/>
            <person name="Salamov A."/>
            <person name="Andreopoulos B."/>
            <person name="Baker S.E."/>
            <person name="Barry K."/>
            <person name="Bills G."/>
            <person name="Bluhm B.H."/>
            <person name="Cannon C."/>
            <person name="Castanera R."/>
            <person name="Culley D.E."/>
            <person name="Daum C."/>
            <person name="Ezra D."/>
            <person name="Gonzalez J.B."/>
            <person name="Henrissat B."/>
            <person name="Kuo A."/>
            <person name="Liang C."/>
            <person name="Lipzen A."/>
            <person name="Lutzoni F."/>
            <person name="Magnuson J."/>
            <person name="Mondo S."/>
            <person name="Nolan M."/>
            <person name="Ohm R."/>
            <person name="Pangilinan J."/>
            <person name="Park H.-J."/>
            <person name="Ramirez L."/>
            <person name="Alfaro M."/>
            <person name="Sun H."/>
            <person name="Tritt A."/>
            <person name="Yoshinaga Y."/>
            <person name="Zwiers L.-H."/>
            <person name="Turgeon B.G."/>
            <person name="Goodwin S.B."/>
            <person name="Spatafora J.W."/>
            <person name="Crous P.W."/>
            <person name="Grigoriev I.V."/>
        </authorList>
    </citation>
    <scope>NUCLEOTIDE SEQUENCE</scope>
    <source>
        <strain evidence="2 4">CBS 781.70</strain>
    </source>
</reference>
<proteinExistence type="predicted"/>
<evidence type="ECO:0000256" key="1">
    <source>
        <dbReference type="PIRSR" id="PIRSR605493-1"/>
    </source>
</evidence>
<dbReference type="InterPro" id="IPR036704">
    <property type="entry name" value="RraA/RraA-like_sf"/>
</dbReference>
<dbReference type="RefSeq" id="XP_033535460.1">
    <property type="nucleotide sequence ID" value="XM_033676236.1"/>
</dbReference>
<feature type="non-terminal residue" evidence="2">
    <location>
        <position position="1"/>
    </location>
</feature>
<dbReference type="AlphaFoldDB" id="A0A6G1G7K7"/>
<dbReference type="SUPFAM" id="SSF89562">
    <property type="entry name" value="RraA-like"/>
    <property type="match status" value="1"/>
</dbReference>
<evidence type="ECO:0000313" key="2">
    <source>
        <dbReference type="EMBL" id="KAF1813829.1"/>
    </source>
</evidence>